<feature type="binding site" evidence="9">
    <location>
        <begin position="694"/>
        <end position="697"/>
    </location>
    <ligand>
        <name>GTP</name>
        <dbReference type="ChEBI" id="CHEBI:37565"/>
    </ligand>
</feature>
<organism evidence="14 15">
    <name type="scientific">Hyalangium minutum</name>
    <dbReference type="NCBI Taxonomy" id="394096"/>
    <lineage>
        <taxon>Bacteria</taxon>
        <taxon>Pseudomonadati</taxon>
        <taxon>Myxococcota</taxon>
        <taxon>Myxococcia</taxon>
        <taxon>Myxococcales</taxon>
        <taxon>Cystobacterineae</taxon>
        <taxon>Archangiaceae</taxon>
        <taxon>Hyalangium</taxon>
    </lineage>
</organism>
<keyword evidence="8 9" id="KW-0342">GTP-binding</keyword>
<feature type="compositionally biased region" description="Polar residues" evidence="12">
    <location>
        <begin position="376"/>
        <end position="388"/>
    </location>
</feature>
<feature type="region of interest" description="Disordered" evidence="12">
    <location>
        <begin position="69"/>
        <end position="388"/>
    </location>
</feature>
<dbReference type="CDD" id="cd03692">
    <property type="entry name" value="mtIF2_IVc"/>
    <property type="match status" value="1"/>
</dbReference>
<evidence type="ECO:0000256" key="5">
    <source>
        <dbReference type="ARBA" id="ARBA00022540"/>
    </source>
</evidence>
<dbReference type="GO" id="GO:0005829">
    <property type="term" value="C:cytosol"/>
    <property type="evidence" value="ECO:0007669"/>
    <property type="project" value="TreeGrafter"/>
</dbReference>
<feature type="region of interest" description="G-domain" evidence="9">
    <location>
        <begin position="588"/>
        <end position="736"/>
    </location>
</feature>
<dbReference type="SUPFAM" id="SSF52540">
    <property type="entry name" value="P-loop containing nucleoside triphosphate hydrolases"/>
    <property type="match status" value="1"/>
</dbReference>
<keyword evidence="4 9" id="KW-0963">Cytoplasm</keyword>
<dbReference type="GO" id="GO:0003924">
    <property type="term" value="F:GTPase activity"/>
    <property type="evidence" value="ECO:0007669"/>
    <property type="project" value="UniProtKB-UniRule"/>
</dbReference>
<dbReference type="PROSITE" id="PS51722">
    <property type="entry name" value="G_TR_2"/>
    <property type="match status" value="1"/>
</dbReference>
<dbReference type="PATRIC" id="fig|394096.3.peg.8787"/>
<evidence type="ECO:0000256" key="7">
    <source>
        <dbReference type="ARBA" id="ARBA00022917"/>
    </source>
</evidence>
<dbReference type="InterPro" id="IPR004161">
    <property type="entry name" value="EFTu-like_2"/>
</dbReference>
<evidence type="ECO:0000256" key="1">
    <source>
        <dbReference type="ARBA" id="ARBA00004496"/>
    </source>
</evidence>
<reference evidence="14 15" key="1">
    <citation type="submission" date="2014-04" db="EMBL/GenBank/DDBJ databases">
        <title>Genome assembly of Hyalangium minutum DSM 14724.</title>
        <authorList>
            <person name="Sharma G."/>
            <person name="Subramanian S."/>
        </authorList>
    </citation>
    <scope>NUCLEOTIDE SEQUENCE [LARGE SCALE GENOMIC DNA]</scope>
    <source>
        <strain evidence="14 15">DSM 14724</strain>
    </source>
</reference>
<evidence type="ECO:0000256" key="4">
    <source>
        <dbReference type="ARBA" id="ARBA00022490"/>
    </source>
</evidence>
<dbReference type="Pfam" id="PF04760">
    <property type="entry name" value="IF2_N"/>
    <property type="match status" value="2"/>
</dbReference>
<dbReference type="InterPro" id="IPR036925">
    <property type="entry name" value="TIF_IF2_dom3_sf"/>
</dbReference>
<dbReference type="Pfam" id="PF03144">
    <property type="entry name" value="GTP_EFTU_D2"/>
    <property type="match status" value="1"/>
</dbReference>
<dbReference type="InterPro" id="IPR044145">
    <property type="entry name" value="IF2_II"/>
</dbReference>
<sequence>MLRPRESAEQKAKQRMSKKRVHEIAKELKGHGIELDNKEVVTELAALGYDVKSHSSSLDDDQANAAVQKILEKRKPKQAAPPVTAKGFVVRRKVGVPSGVSSDGQEGQQAHEAPAAPHVPEAAPTAEAPRAAAQPEETSVEAPKAPAQPEPGAAAAEAPRAPAQPEPGAAAAEAPRAPAQPEPGAAAAATEAPRAPAQPEPAAAAATEAPRAAQPTPAAEAPKAPAQPEPPAAPQAAQTPAAPPQRFPTQERSPLPSTPPRNPVPPQIRTQATVISRPPPGGQGGRPGGQGGRPGGQGGYSGRPGGPGGQGGRPGGQGGYSGRPGGPGGHGGRPGGPGQGPVRPTTPTGGGPTAGAQASAQPGQNVTMVGGVPHASTPQEQRQLRPTATQAVVISRPLIQVRRVTPTAGQQKQYPMAPGKKAIGEVREFKVVPDHAGRGRELVDVSKNKDKAPRKRGGPNDTSVSKQELSDLVWGRVNIPIRGKKKKPTKKGAKTQITQMAEEKKVIKLQEGISVSDLGQRMGIRTAELIKKLMAAGKMATANQMIDADTAELIATDYGWKVDRVGFEVEDYLPETVAKPEDERTRPPVVTVMGHVDHGKTSLLDAIRAANVASGEAGGITQHIGAYSVTTARGDITFLDTPGHEAFTSMRARGANVTDVVILVVAADDGVMPQTIEAIKHAKAAEVPIVVAINKMDVPGANPDRVKKDLANHELVPEEWGGDTIMVPVSAKQKMGLDLLLENVVLQAEVLELTSNPARPAVGAIIEAKLDRGRGPVATVLVQEGTLRLGDAIVTGTHYGRVRAMNNSRGEQVKEVLPGYCAEVIGLSGVPTAGDTINVVADEKSAKQIAEHRAMKERAIDLAKVSRETLEQLFAKTKAGGGPKELRVVIKADVQGSAEAVKQAVTKLTGPKVRVEIIDTGVGAITESDVMRAAASKGLVVGFNVKPESGAESAAKAQEVTLQSYSIIYELIDGIRTEMENLLEPIRTERKLGRAEVRNTFNVPKLGTIAGAAVLDGVIKRGSFVRLMRENKQLFAGKMASLRRFKDDVKEVAQGFECGIGIENYNDLKPGDIIEAYEIEETRQSLT</sequence>
<dbReference type="GO" id="GO:0005525">
    <property type="term" value="F:GTP binding"/>
    <property type="evidence" value="ECO:0007669"/>
    <property type="project" value="UniProtKB-KW"/>
</dbReference>
<dbReference type="Pfam" id="PF00009">
    <property type="entry name" value="GTP_EFTU"/>
    <property type="match status" value="1"/>
</dbReference>
<dbReference type="InterPro" id="IPR006847">
    <property type="entry name" value="IF2_N"/>
</dbReference>
<comment type="function">
    <text evidence="9 10">One of the essential components for the initiation of protein synthesis. Protects formylmethionyl-tRNA from spontaneous hydrolysis and promotes its binding to the 30S ribosomal subunits. Also involved in the hydrolysis of GTP during the formation of the 70S ribosomal complex.</text>
</comment>
<dbReference type="InterPro" id="IPR009000">
    <property type="entry name" value="Transl_B-barrel_sf"/>
</dbReference>
<keyword evidence="7 9" id="KW-0648">Protein biosynthesis</keyword>
<evidence type="ECO:0000256" key="3">
    <source>
        <dbReference type="ARBA" id="ARBA00020675"/>
    </source>
</evidence>
<evidence type="ECO:0000256" key="12">
    <source>
        <dbReference type="SAM" id="MobiDB-lite"/>
    </source>
</evidence>
<evidence type="ECO:0000256" key="8">
    <source>
        <dbReference type="ARBA" id="ARBA00023134"/>
    </source>
</evidence>
<evidence type="ECO:0000256" key="2">
    <source>
        <dbReference type="ARBA" id="ARBA00007733"/>
    </source>
</evidence>
<dbReference type="Gene3D" id="1.10.10.2480">
    <property type="match status" value="1"/>
</dbReference>
<dbReference type="FunFam" id="2.40.30.10:FF:000008">
    <property type="entry name" value="Translation initiation factor IF-2"/>
    <property type="match status" value="1"/>
</dbReference>
<evidence type="ECO:0000259" key="13">
    <source>
        <dbReference type="PROSITE" id="PS51722"/>
    </source>
</evidence>
<dbReference type="Gene3D" id="2.40.30.10">
    <property type="entry name" value="Translation factors"/>
    <property type="match status" value="2"/>
</dbReference>
<dbReference type="FunFam" id="3.40.50.300:FF:000019">
    <property type="entry name" value="Translation initiation factor IF-2"/>
    <property type="match status" value="1"/>
</dbReference>
<evidence type="ECO:0000256" key="9">
    <source>
        <dbReference type="HAMAP-Rule" id="MF_00100"/>
    </source>
</evidence>
<feature type="region of interest" description="Disordered" evidence="12">
    <location>
        <begin position="1"/>
        <end position="20"/>
    </location>
</feature>
<dbReference type="Gene3D" id="3.40.50.10050">
    <property type="entry name" value="Translation initiation factor IF- 2, domain 3"/>
    <property type="match status" value="1"/>
</dbReference>
<dbReference type="PANTHER" id="PTHR43381">
    <property type="entry name" value="TRANSLATION INITIATION FACTOR IF-2-RELATED"/>
    <property type="match status" value="1"/>
</dbReference>
<comment type="caution">
    <text evidence="14">The sequence shown here is derived from an EMBL/GenBank/DDBJ whole genome shotgun (WGS) entry which is preliminary data.</text>
</comment>
<evidence type="ECO:0000256" key="6">
    <source>
        <dbReference type="ARBA" id="ARBA00022741"/>
    </source>
</evidence>
<protein>
    <recommendedName>
        <fullName evidence="3 9">Translation initiation factor IF-2</fullName>
    </recommendedName>
</protein>
<feature type="compositionally biased region" description="Basic and acidic residues" evidence="12">
    <location>
        <begin position="1"/>
        <end position="12"/>
    </location>
</feature>
<keyword evidence="5 9" id="KW-0396">Initiation factor</keyword>
<dbReference type="InterPro" id="IPR023115">
    <property type="entry name" value="TIF_IF2_dom3"/>
</dbReference>
<dbReference type="SUPFAM" id="SSF50447">
    <property type="entry name" value="Translation proteins"/>
    <property type="match status" value="2"/>
</dbReference>
<feature type="domain" description="Tr-type G" evidence="13">
    <location>
        <begin position="585"/>
        <end position="754"/>
    </location>
</feature>
<dbReference type="GO" id="GO:0003743">
    <property type="term" value="F:translation initiation factor activity"/>
    <property type="evidence" value="ECO:0007669"/>
    <property type="project" value="UniProtKB-UniRule"/>
</dbReference>
<dbReference type="InterPro" id="IPR005225">
    <property type="entry name" value="Small_GTP-bd"/>
</dbReference>
<dbReference type="PROSITE" id="PS01176">
    <property type="entry name" value="IF2"/>
    <property type="match status" value="1"/>
</dbReference>
<evidence type="ECO:0000256" key="11">
    <source>
        <dbReference type="RuleBase" id="RU000645"/>
    </source>
</evidence>
<dbReference type="STRING" id="394096.DB31_6070"/>
<feature type="compositionally biased region" description="Gly residues" evidence="12">
    <location>
        <begin position="282"/>
        <end position="339"/>
    </location>
</feature>
<dbReference type="Pfam" id="PF11987">
    <property type="entry name" value="IF-2"/>
    <property type="match status" value="1"/>
</dbReference>
<dbReference type="Pfam" id="PF22042">
    <property type="entry name" value="EF-G_D2"/>
    <property type="match status" value="1"/>
</dbReference>
<comment type="similarity">
    <text evidence="2 9 10">Belongs to the TRAFAC class translation factor GTPase superfamily. Classic translation factor GTPase family. IF-2 subfamily.</text>
</comment>
<keyword evidence="15" id="KW-1185">Reference proteome</keyword>
<dbReference type="Gene3D" id="3.40.50.300">
    <property type="entry name" value="P-loop containing nucleotide triphosphate hydrolases"/>
    <property type="match status" value="1"/>
</dbReference>
<accession>A0A085VWI4</accession>
<feature type="compositionally biased region" description="Basic and acidic residues" evidence="12">
    <location>
        <begin position="437"/>
        <end position="451"/>
    </location>
</feature>
<dbReference type="CDD" id="cd03702">
    <property type="entry name" value="IF2_mtIF2_II"/>
    <property type="match status" value="1"/>
</dbReference>
<dbReference type="FunFam" id="3.40.50.10050:FF:000001">
    <property type="entry name" value="Translation initiation factor IF-2"/>
    <property type="match status" value="1"/>
</dbReference>
<dbReference type="NCBIfam" id="TIGR00231">
    <property type="entry name" value="small_GTP"/>
    <property type="match status" value="1"/>
</dbReference>
<feature type="compositionally biased region" description="Low complexity" evidence="12">
    <location>
        <begin position="105"/>
        <end position="224"/>
    </location>
</feature>
<dbReference type="FunFam" id="2.40.30.10:FF:000007">
    <property type="entry name" value="Translation initiation factor IF-2"/>
    <property type="match status" value="1"/>
</dbReference>
<dbReference type="EMBL" id="JMCB01000032">
    <property type="protein sequence ID" value="KFE59797.1"/>
    <property type="molecule type" value="Genomic_DNA"/>
</dbReference>
<dbReference type="AlphaFoldDB" id="A0A085VWI4"/>
<dbReference type="NCBIfam" id="TIGR00487">
    <property type="entry name" value="IF-2"/>
    <property type="match status" value="1"/>
</dbReference>
<dbReference type="Proteomes" id="UP000028725">
    <property type="component" value="Unassembled WGS sequence"/>
</dbReference>
<feature type="compositionally biased region" description="Low complexity" evidence="12">
    <location>
        <begin position="354"/>
        <end position="364"/>
    </location>
</feature>
<feature type="binding site" evidence="9">
    <location>
        <begin position="640"/>
        <end position="644"/>
    </location>
    <ligand>
        <name>GTP</name>
        <dbReference type="ChEBI" id="CHEBI:37565"/>
    </ligand>
</feature>
<dbReference type="CDD" id="cd01887">
    <property type="entry name" value="IF2_eIF5B"/>
    <property type="match status" value="1"/>
</dbReference>
<proteinExistence type="inferred from homology"/>
<dbReference type="InterPro" id="IPR000178">
    <property type="entry name" value="TF_IF2_bacterial-like"/>
</dbReference>
<comment type="subcellular location">
    <subcellularLocation>
        <location evidence="1 9 11">Cytoplasm</location>
    </subcellularLocation>
</comment>
<name>A0A085VWI4_9BACT</name>
<dbReference type="InterPro" id="IPR053905">
    <property type="entry name" value="EF-G-like_DII"/>
</dbReference>
<dbReference type="InterPro" id="IPR015760">
    <property type="entry name" value="TIF_IF2"/>
</dbReference>
<dbReference type="HAMAP" id="MF_00100_B">
    <property type="entry name" value="IF_2_B"/>
    <property type="match status" value="1"/>
</dbReference>
<dbReference type="SUPFAM" id="SSF52156">
    <property type="entry name" value="Initiation factor IF2/eIF5b, domain 3"/>
    <property type="match status" value="1"/>
</dbReference>
<evidence type="ECO:0000313" key="14">
    <source>
        <dbReference type="EMBL" id="KFE59797.1"/>
    </source>
</evidence>
<evidence type="ECO:0000256" key="10">
    <source>
        <dbReference type="RuleBase" id="RU000644"/>
    </source>
</evidence>
<keyword evidence="6 9" id="KW-0547">Nucleotide-binding</keyword>
<feature type="region of interest" description="Disordered" evidence="12">
    <location>
        <begin position="437"/>
        <end position="466"/>
    </location>
</feature>
<dbReference type="InterPro" id="IPR000795">
    <property type="entry name" value="T_Tr_GTP-bd_dom"/>
</dbReference>
<feature type="compositionally biased region" description="Pro residues" evidence="12">
    <location>
        <begin position="256"/>
        <end position="266"/>
    </location>
</feature>
<dbReference type="PANTHER" id="PTHR43381:SF5">
    <property type="entry name" value="TR-TYPE G DOMAIN-CONTAINING PROTEIN"/>
    <property type="match status" value="1"/>
</dbReference>
<dbReference type="InterPro" id="IPR027417">
    <property type="entry name" value="P-loop_NTPase"/>
</dbReference>
<evidence type="ECO:0000313" key="15">
    <source>
        <dbReference type="Proteomes" id="UP000028725"/>
    </source>
</evidence>
<feature type="binding site" evidence="9">
    <location>
        <begin position="594"/>
        <end position="601"/>
    </location>
    <ligand>
        <name>GTP</name>
        <dbReference type="ChEBI" id="CHEBI:37565"/>
    </ligand>
</feature>
<gene>
    <name evidence="9" type="primary">infB</name>
    <name evidence="14" type="ORF">DB31_6070</name>
</gene>